<evidence type="ECO:0008006" key="2">
    <source>
        <dbReference type="Google" id="ProtNLM"/>
    </source>
</evidence>
<comment type="caution">
    <text evidence="1">The sequence shown here is derived from an EMBL/GenBank/DDBJ whole genome shotgun (WGS) entry which is preliminary data.</text>
</comment>
<feature type="non-terminal residue" evidence="1">
    <location>
        <position position="256"/>
    </location>
</feature>
<proteinExistence type="predicted"/>
<dbReference type="SUPFAM" id="SSF53067">
    <property type="entry name" value="Actin-like ATPase domain"/>
    <property type="match status" value="1"/>
</dbReference>
<dbReference type="PANTHER" id="PTHR18964:SF149">
    <property type="entry name" value="BIFUNCTIONAL UDP-N-ACETYLGLUCOSAMINE 2-EPIMERASE_N-ACETYLMANNOSAMINE KINASE"/>
    <property type="match status" value="1"/>
</dbReference>
<name>X1BL43_9ZZZZ</name>
<sequence length="256" mass="28416">MKKENIKKKITKTPKKRNFRDTKINKFSISSSVCQILSNLLSENNITYDQLLGIGIATTGQLNLEKGEVINNFYFGFRKIPLKEPIKKSFPEIPIYLINDCNAAVLGIHYFEADDNEKDNLFYITMSTGIGGGGICNGHLLLGKDGNAAEVGHYIVDPGGNIAWGTWTLYSSGEAVKFRALNALKDGNLNAEKLLEIMNNDRTNITAKEIFQAARMGDHLSKKIVDDCVFYTKMGVGLINNCYDCSTIYFGGAMMK</sequence>
<reference evidence="1" key="1">
    <citation type="journal article" date="2014" name="Front. Microbiol.">
        <title>High frequency of phylogenetically diverse reductive dehalogenase-homologous genes in deep subseafloor sedimentary metagenomes.</title>
        <authorList>
            <person name="Kawai M."/>
            <person name="Futagami T."/>
            <person name="Toyoda A."/>
            <person name="Takaki Y."/>
            <person name="Nishi S."/>
            <person name="Hori S."/>
            <person name="Arai W."/>
            <person name="Tsubouchi T."/>
            <person name="Morono Y."/>
            <person name="Uchiyama I."/>
            <person name="Ito T."/>
            <person name="Fujiyama A."/>
            <person name="Inagaki F."/>
            <person name="Takami H."/>
        </authorList>
    </citation>
    <scope>NUCLEOTIDE SEQUENCE</scope>
    <source>
        <strain evidence="1">Expedition CK06-06</strain>
    </source>
</reference>
<dbReference type="GO" id="GO:0009384">
    <property type="term" value="F:N-acylmannosamine kinase activity"/>
    <property type="evidence" value="ECO:0007669"/>
    <property type="project" value="TreeGrafter"/>
</dbReference>
<evidence type="ECO:0000313" key="1">
    <source>
        <dbReference type="EMBL" id="GAG96614.1"/>
    </source>
</evidence>
<protein>
    <recommendedName>
        <fullName evidence="2">ROK family protein</fullName>
    </recommendedName>
</protein>
<accession>X1BL43</accession>
<dbReference type="EMBL" id="BART01029061">
    <property type="protein sequence ID" value="GAG96614.1"/>
    <property type="molecule type" value="Genomic_DNA"/>
</dbReference>
<dbReference type="AlphaFoldDB" id="X1BL43"/>
<gene>
    <name evidence="1" type="ORF">S01H4_51082</name>
</gene>
<dbReference type="InterPro" id="IPR043129">
    <property type="entry name" value="ATPase_NBD"/>
</dbReference>
<dbReference type="PANTHER" id="PTHR18964">
    <property type="entry name" value="ROK (REPRESSOR, ORF, KINASE) FAMILY"/>
    <property type="match status" value="1"/>
</dbReference>
<dbReference type="Gene3D" id="3.30.420.40">
    <property type="match status" value="2"/>
</dbReference>
<dbReference type="InterPro" id="IPR000600">
    <property type="entry name" value="ROK"/>
</dbReference>
<organism evidence="1">
    <name type="scientific">marine sediment metagenome</name>
    <dbReference type="NCBI Taxonomy" id="412755"/>
    <lineage>
        <taxon>unclassified sequences</taxon>
        <taxon>metagenomes</taxon>
        <taxon>ecological metagenomes</taxon>
    </lineage>
</organism>
<dbReference type="GO" id="GO:0008761">
    <property type="term" value="F:UDP-N-acetylglucosamine 2-epimerase activity"/>
    <property type="evidence" value="ECO:0007669"/>
    <property type="project" value="TreeGrafter"/>
</dbReference>
<dbReference type="Pfam" id="PF00480">
    <property type="entry name" value="ROK"/>
    <property type="match status" value="1"/>
</dbReference>